<dbReference type="GO" id="GO:0004725">
    <property type="term" value="F:protein tyrosine phosphatase activity"/>
    <property type="evidence" value="ECO:0007669"/>
    <property type="project" value="UniProtKB-EC"/>
</dbReference>
<evidence type="ECO:0000256" key="8">
    <source>
        <dbReference type="SAM" id="MobiDB-lite"/>
    </source>
</evidence>
<dbReference type="Gene3D" id="3.80.10.10">
    <property type="entry name" value="Ribonuclease Inhibitor"/>
    <property type="match status" value="2"/>
</dbReference>
<comment type="similarity">
    <text evidence="1">Belongs to the protein-tyrosine phosphatase family. Non-receptor class dual specificity subfamily.</text>
</comment>
<evidence type="ECO:0000313" key="12">
    <source>
        <dbReference type="Proteomes" id="UP000695562"/>
    </source>
</evidence>
<dbReference type="EC" id="3.1.3.48" evidence="2"/>
<dbReference type="Pfam" id="PF23598">
    <property type="entry name" value="LRR_14"/>
    <property type="match status" value="1"/>
</dbReference>
<evidence type="ECO:0000256" key="7">
    <source>
        <dbReference type="ARBA" id="ARBA00047761"/>
    </source>
</evidence>
<evidence type="ECO:0000256" key="2">
    <source>
        <dbReference type="ARBA" id="ARBA00013064"/>
    </source>
</evidence>
<dbReference type="CDD" id="cd14498">
    <property type="entry name" value="DSP"/>
    <property type="match status" value="1"/>
</dbReference>
<protein>
    <recommendedName>
        <fullName evidence="2">protein-tyrosine-phosphatase</fullName>
        <ecNumber evidence="2">3.1.3.48</ecNumber>
    </recommendedName>
</protein>
<feature type="region of interest" description="Disordered" evidence="8">
    <location>
        <begin position="96"/>
        <end position="161"/>
    </location>
</feature>
<evidence type="ECO:0000256" key="5">
    <source>
        <dbReference type="ARBA" id="ARBA00022801"/>
    </source>
</evidence>
<dbReference type="SUPFAM" id="SSF52058">
    <property type="entry name" value="L domain-like"/>
    <property type="match status" value="1"/>
</dbReference>
<dbReference type="InterPro" id="IPR003591">
    <property type="entry name" value="Leu-rich_rpt_typical-subtyp"/>
</dbReference>
<dbReference type="OrthoDB" id="10252009at2759"/>
<organism evidence="11 12">
    <name type="scientific">Polysphondylium violaceum</name>
    <dbReference type="NCBI Taxonomy" id="133409"/>
    <lineage>
        <taxon>Eukaryota</taxon>
        <taxon>Amoebozoa</taxon>
        <taxon>Evosea</taxon>
        <taxon>Eumycetozoa</taxon>
        <taxon>Dictyostelia</taxon>
        <taxon>Dictyosteliales</taxon>
        <taxon>Dictyosteliaceae</taxon>
        <taxon>Polysphondylium</taxon>
    </lineage>
</organism>
<feature type="compositionally biased region" description="Low complexity" evidence="8">
    <location>
        <begin position="255"/>
        <end position="283"/>
    </location>
</feature>
<evidence type="ECO:0000256" key="1">
    <source>
        <dbReference type="ARBA" id="ARBA00008601"/>
    </source>
</evidence>
<dbReference type="GO" id="GO:0005737">
    <property type="term" value="C:cytoplasm"/>
    <property type="evidence" value="ECO:0007669"/>
    <property type="project" value="TreeGrafter"/>
</dbReference>
<comment type="catalytic activity">
    <reaction evidence="7">
        <text>O-phospho-L-seryl-[protein] + H2O = L-seryl-[protein] + phosphate</text>
        <dbReference type="Rhea" id="RHEA:20629"/>
        <dbReference type="Rhea" id="RHEA-COMP:9863"/>
        <dbReference type="Rhea" id="RHEA-COMP:11604"/>
        <dbReference type="ChEBI" id="CHEBI:15377"/>
        <dbReference type="ChEBI" id="CHEBI:29999"/>
        <dbReference type="ChEBI" id="CHEBI:43474"/>
        <dbReference type="ChEBI" id="CHEBI:83421"/>
        <dbReference type="EC" id="3.1.3.16"/>
    </reaction>
</comment>
<dbReference type="SMART" id="SM00195">
    <property type="entry name" value="DSPc"/>
    <property type="match status" value="1"/>
</dbReference>
<evidence type="ECO:0000256" key="4">
    <source>
        <dbReference type="ARBA" id="ARBA00022737"/>
    </source>
</evidence>
<comment type="caution">
    <text evidence="11">The sequence shown here is derived from an EMBL/GenBank/DDBJ whole genome shotgun (WGS) entry which is preliminary data.</text>
</comment>
<evidence type="ECO:0000256" key="3">
    <source>
        <dbReference type="ARBA" id="ARBA00022614"/>
    </source>
</evidence>
<feature type="compositionally biased region" description="Low complexity" evidence="8">
    <location>
        <begin position="145"/>
        <end position="157"/>
    </location>
</feature>
<dbReference type="InterPro" id="IPR020422">
    <property type="entry name" value="TYR_PHOSPHATASE_DUAL_dom"/>
</dbReference>
<dbReference type="PROSITE" id="PS50054">
    <property type="entry name" value="TYR_PHOSPHATASE_DUAL"/>
    <property type="match status" value="1"/>
</dbReference>
<keyword evidence="5" id="KW-0378">Hydrolase</keyword>
<evidence type="ECO:0000313" key="11">
    <source>
        <dbReference type="EMBL" id="KAF2076490.1"/>
    </source>
</evidence>
<evidence type="ECO:0000259" key="10">
    <source>
        <dbReference type="PROSITE" id="PS50056"/>
    </source>
</evidence>
<dbReference type="InterPro" id="IPR016130">
    <property type="entry name" value="Tyr_Pase_AS"/>
</dbReference>
<dbReference type="EMBL" id="AJWJ01000059">
    <property type="protein sequence ID" value="KAF2076490.1"/>
    <property type="molecule type" value="Genomic_DNA"/>
</dbReference>
<dbReference type="InterPro" id="IPR000387">
    <property type="entry name" value="Tyr_Pase_dom"/>
</dbReference>
<feature type="compositionally biased region" description="Polar residues" evidence="8">
    <location>
        <begin position="96"/>
        <end position="106"/>
    </location>
</feature>
<feature type="compositionally biased region" description="Low complexity" evidence="8">
    <location>
        <begin position="1"/>
        <end position="24"/>
    </location>
</feature>
<keyword evidence="3" id="KW-0433">Leucine-rich repeat</keyword>
<dbReference type="PANTHER" id="PTHR10159:SF525">
    <property type="entry name" value="MAP KINASE PHOSPHATASE WITH LEUCINE-RICH REPEATS PROTEIN 3"/>
    <property type="match status" value="1"/>
</dbReference>
<dbReference type="Proteomes" id="UP000695562">
    <property type="component" value="Unassembled WGS sequence"/>
</dbReference>
<feature type="compositionally biased region" description="Polar residues" evidence="8">
    <location>
        <begin position="239"/>
        <end position="254"/>
    </location>
</feature>
<reference evidence="11" key="1">
    <citation type="submission" date="2020-01" db="EMBL/GenBank/DDBJ databases">
        <title>Development of genomics and gene disruption for Polysphondylium violaceum indicates a role for the polyketide synthase stlB in stalk morphogenesis.</title>
        <authorList>
            <person name="Narita B."/>
            <person name="Kawabe Y."/>
            <person name="Kin K."/>
            <person name="Saito T."/>
            <person name="Gibbs R."/>
            <person name="Kuspa A."/>
            <person name="Muzny D."/>
            <person name="Queller D."/>
            <person name="Richards S."/>
            <person name="Strassman J."/>
            <person name="Sucgang R."/>
            <person name="Worley K."/>
            <person name="Schaap P."/>
        </authorList>
    </citation>
    <scope>NUCLEOTIDE SEQUENCE</scope>
    <source>
        <strain evidence="11">QSvi11</strain>
    </source>
</reference>
<feature type="region of interest" description="Disordered" evidence="8">
    <location>
        <begin position="1"/>
        <end position="26"/>
    </location>
</feature>
<dbReference type="Pfam" id="PF00782">
    <property type="entry name" value="DSPc"/>
    <property type="match status" value="1"/>
</dbReference>
<evidence type="ECO:0000259" key="9">
    <source>
        <dbReference type="PROSITE" id="PS50054"/>
    </source>
</evidence>
<dbReference type="SMART" id="SM00369">
    <property type="entry name" value="LRR_TYP"/>
    <property type="match status" value="5"/>
</dbReference>
<feature type="domain" description="Tyrosine specific protein phosphatases" evidence="10">
    <location>
        <begin position="613"/>
        <end position="660"/>
    </location>
</feature>
<proteinExistence type="inferred from homology"/>
<evidence type="ECO:0000256" key="6">
    <source>
        <dbReference type="ARBA" id="ARBA00022912"/>
    </source>
</evidence>
<gene>
    <name evidence="11" type="ORF">CYY_002230</name>
</gene>
<dbReference type="InterPro" id="IPR055414">
    <property type="entry name" value="LRR_R13L4/SHOC2-like"/>
</dbReference>
<dbReference type="PANTHER" id="PTHR10159">
    <property type="entry name" value="DUAL SPECIFICITY PROTEIN PHOSPHATASE"/>
    <property type="match status" value="1"/>
</dbReference>
<dbReference type="InterPro" id="IPR001611">
    <property type="entry name" value="Leu-rich_rpt"/>
</dbReference>
<dbReference type="SUPFAM" id="SSF52799">
    <property type="entry name" value="(Phosphotyrosine protein) phosphatases II"/>
    <property type="match status" value="1"/>
</dbReference>
<dbReference type="InterPro" id="IPR029021">
    <property type="entry name" value="Prot-tyrosine_phosphatase-like"/>
</dbReference>
<sequence>MGNTNSTNNGGNNVNNNGNQLSSSGGVGRYRVQIVDLNGKLHIDYRNRNMKKLKSTMFSNFIDASYEIVSADTLTNSDYMKNKPNKVVPAYSKSNSQVQLPTGQQNTTTTTTVTATSTISSSSSNSTINESATTDDHLVNNTFESSSPVPSPSSSPSKKLGLRMQFNPDLTIEETIKVLEEQELEKQEQQQQVPNSEGDVSNHNIVISSEEKELDGATTKNSTDSISPLKRSASDNKLKTNNNLAILNESQNQRNSVNIIPTTTTTTSTTPLSSSPNTISKSSKFGKKESKKQSSNQSSHRNSPNVLDLQNLKNQLDINSVDLSINRLENIQPEILKIMNALNVKEISLSTNFFQIIPDFGMVKSLQSINLSRNKLNKFPIQTFLELPNLSNIILDRNSISILPEEIGKLTSLKYLSIRNNSIDAIPNSFTNLFQLVTLDLSNNRIKFLPNNFEQLLSLRMCWLTNNSITMLPSMKKLVNLTIFDVASNRLTSIPSDLAYLSKRESGSLIELNIRDNKEIYQLPLEFKTLETGFTLTTSLPTEIIPGVYLGGLDSANNLGILQALNITHVLLAIGDLQPCFPKFFKYYTIDDARDTPQYDLSIHFDQTNCFIEQGRTTGGVLVHCRAGISRSSTLIISYLIKYHNLSYQKAFEFVQSKRPQVQPNSGFKEQLLKYSSKILYNNQISEQTLGN</sequence>
<feature type="compositionally biased region" description="Low complexity" evidence="8">
    <location>
        <begin position="107"/>
        <end position="132"/>
    </location>
</feature>
<accession>A0A8J4PZS6</accession>
<dbReference type="InterPro" id="IPR032675">
    <property type="entry name" value="LRR_dom_sf"/>
</dbReference>
<feature type="region of interest" description="Disordered" evidence="8">
    <location>
        <begin position="183"/>
        <end position="307"/>
    </location>
</feature>
<dbReference type="InterPro" id="IPR000340">
    <property type="entry name" value="Dual-sp_phosphatase_cat-dom"/>
</dbReference>
<feature type="domain" description="Tyrosine-protein phosphatase" evidence="9">
    <location>
        <begin position="540"/>
        <end position="681"/>
    </location>
</feature>
<dbReference type="GO" id="GO:0004722">
    <property type="term" value="F:protein serine/threonine phosphatase activity"/>
    <property type="evidence" value="ECO:0007669"/>
    <property type="project" value="UniProtKB-EC"/>
</dbReference>
<keyword evidence="12" id="KW-1185">Reference proteome</keyword>
<dbReference type="PROSITE" id="PS50056">
    <property type="entry name" value="TYR_PHOSPHATASE_2"/>
    <property type="match status" value="1"/>
</dbReference>
<keyword evidence="6" id="KW-0904">Protein phosphatase</keyword>
<dbReference type="Gene3D" id="3.90.190.10">
    <property type="entry name" value="Protein tyrosine phosphatase superfamily"/>
    <property type="match status" value="1"/>
</dbReference>
<dbReference type="GO" id="GO:0043409">
    <property type="term" value="P:negative regulation of MAPK cascade"/>
    <property type="evidence" value="ECO:0007669"/>
    <property type="project" value="TreeGrafter"/>
</dbReference>
<feature type="compositionally biased region" description="Polar residues" evidence="8">
    <location>
        <begin position="194"/>
        <end position="207"/>
    </location>
</feature>
<keyword evidence="4" id="KW-0677">Repeat</keyword>
<dbReference type="AlphaFoldDB" id="A0A8J4PZS6"/>
<dbReference type="PROSITE" id="PS00383">
    <property type="entry name" value="TYR_PHOSPHATASE_1"/>
    <property type="match status" value="1"/>
</dbReference>
<name>A0A8J4PZS6_9MYCE</name>
<dbReference type="PROSITE" id="PS51450">
    <property type="entry name" value="LRR"/>
    <property type="match status" value="2"/>
</dbReference>